<reference evidence="2 3" key="1">
    <citation type="submission" date="2018-05" db="EMBL/GenBank/DDBJ databases">
        <title>The draft genome of strain NS-104.</title>
        <authorList>
            <person name="Hang P."/>
            <person name="Jiang J."/>
        </authorList>
    </citation>
    <scope>NUCLEOTIDE SEQUENCE [LARGE SCALE GENOMIC DNA]</scope>
    <source>
        <strain evidence="2 3">NS-104</strain>
    </source>
</reference>
<feature type="region of interest" description="Disordered" evidence="1">
    <location>
        <begin position="1"/>
        <end position="80"/>
    </location>
</feature>
<dbReference type="EMBL" id="QFBC01000001">
    <property type="protein sequence ID" value="PWE57737.1"/>
    <property type="molecule type" value="Genomic_DNA"/>
</dbReference>
<name>A0A2U2DWP6_9HYPH</name>
<accession>A0A2U2DWP6</accession>
<gene>
    <name evidence="2" type="ORF">DEM27_00585</name>
</gene>
<evidence type="ECO:0000256" key="1">
    <source>
        <dbReference type="SAM" id="MobiDB-lite"/>
    </source>
</evidence>
<dbReference type="Proteomes" id="UP000245252">
    <property type="component" value="Unassembled WGS sequence"/>
</dbReference>
<dbReference type="OrthoDB" id="8117066at2"/>
<proteinExistence type="predicted"/>
<sequence length="80" mass="8682">MVARSNTETAKQQIHEDAKGQFAKPLKGKTHDGVASAKPTVVTGSDDATANKIPPGQKGPEKEWSLNYDPKDMNEGRYRG</sequence>
<evidence type="ECO:0000313" key="2">
    <source>
        <dbReference type="EMBL" id="PWE57737.1"/>
    </source>
</evidence>
<evidence type="ECO:0000313" key="3">
    <source>
        <dbReference type="Proteomes" id="UP000245252"/>
    </source>
</evidence>
<feature type="compositionally biased region" description="Polar residues" evidence="1">
    <location>
        <begin position="1"/>
        <end position="12"/>
    </location>
</feature>
<dbReference type="RefSeq" id="WP_109456253.1">
    <property type="nucleotide sequence ID" value="NZ_QFBC01000001.1"/>
</dbReference>
<organism evidence="2 3">
    <name type="scientific">Metarhizobium album</name>
    <dbReference type="NCBI Taxonomy" id="2182425"/>
    <lineage>
        <taxon>Bacteria</taxon>
        <taxon>Pseudomonadati</taxon>
        <taxon>Pseudomonadota</taxon>
        <taxon>Alphaproteobacteria</taxon>
        <taxon>Hyphomicrobiales</taxon>
        <taxon>Rhizobiaceae</taxon>
        <taxon>Metarhizobium</taxon>
    </lineage>
</organism>
<keyword evidence="3" id="KW-1185">Reference proteome</keyword>
<comment type="caution">
    <text evidence="2">The sequence shown here is derived from an EMBL/GenBank/DDBJ whole genome shotgun (WGS) entry which is preliminary data.</text>
</comment>
<dbReference type="AlphaFoldDB" id="A0A2U2DWP6"/>
<protein>
    <submittedName>
        <fullName evidence="2">Uncharacterized protein</fullName>
    </submittedName>
</protein>
<feature type="compositionally biased region" description="Basic and acidic residues" evidence="1">
    <location>
        <begin position="59"/>
        <end position="80"/>
    </location>
</feature>